<feature type="compositionally biased region" description="Basic and acidic residues" evidence="5">
    <location>
        <begin position="89"/>
        <end position="115"/>
    </location>
</feature>
<evidence type="ECO:0000259" key="6">
    <source>
        <dbReference type="SMART" id="SM00363"/>
    </source>
</evidence>
<dbReference type="AlphaFoldDB" id="A0A7T4R0G7"/>
<dbReference type="PIRSF" id="PIRSF016821">
    <property type="entry name" value="HSP15"/>
    <property type="match status" value="1"/>
</dbReference>
<dbReference type="Pfam" id="PF01479">
    <property type="entry name" value="S4"/>
    <property type="match status" value="1"/>
</dbReference>
<evidence type="ECO:0000313" key="7">
    <source>
        <dbReference type="EMBL" id="QQD18160.1"/>
    </source>
</evidence>
<dbReference type="GO" id="GO:0003727">
    <property type="term" value="F:single-stranded RNA binding"/>
    <property type="evidence" value="ECO:0007669"/>
    <property type="project" value="InterPro"/>
</dbReference>
<evidence type="ECO:0000256" key="3">
    <source>
        <dbReference type="ARBA" id="ARBA00023125"/>
    </source>
</evidence>
<evidence type="ECO:0000256" key="1">
    <source>
        <dbReference type="ARBA" id="ARBA00008396"/>
    </source>
</evidence>
<dbReference type="RefSeq" id="WP_198569658.1">
    <property type="nucleotide sequence ID" value="NZ_CP066167.1"/>
</dbReference>
<dbReference type="SMART" id="SM00363">
    <property type="entry name" value="S4"/>
    <property type="match status" value="1"/>
</dbReference>
<dbReference type="Gene3D" id="3.10.290.10">
    <property type="entry name" value="RNA-binding S4 domain"/>
    <property type="match status" value="1"/>
</dbReference>
<accession>A0A7T4R0G7</accession>
<dbReference type="PROSITE" id="PS50889">
    <property type="entry name" value="S4"/>
    <property type="match status" value="1"/>
</dbReference>
<protein>
    <recommendedName>
        <fullName evidence="4">Heat shock protein 15</fullName>
    </recommendedName>
</protein>
<dbReference type="CDD" id="cd00165">
    <property type="entry name" value="S4"/>
    <property type="match status" value="1"/>
</dbReference>
<feature type="domain" description="RNA-binding S4" evidence="6">
    <location>
        <begin position="20"/>
        <end position="84"/>
    </location>
</feature>
<comment type="similarity">
    <text evidence="1 4">Belongs to the HSP15 family.</text>
</comment>
<name>A0A7T4R0G7_9GAMM</name>
<dbReference type="GO" id="GO:0043023">
    <property type="term" value="F:ribosomal large subunit binding"/>
    <property type="evidence" value="ECO:0007669"/>
    <property type="project" value="InterPro"/>
</dbReference>
<dbReference type="SUPFAM" id="SSF55174">
    <property type="entry name" value="Alpha-L RNA-binding motif"/>
    <property type="match status" value="1"/>
</dbReference>
<feature type="region of interest" description="Disordered" evidence="5">
    <location>
        <begin position="89"/>
        <end position="144"/>
    </location>
</feature>
<evidence type="ECO:0000256" key="2">
    <source>
        <dbReference type="ARBA" id="ARBA00022884"/>
    </source>
</evidence>
<dbReference type="InterPro" id="IPR002942">
    <property type="entry name" value="S4_RNA-bd"/>
</dbReference>
<evidence type="ECO:0000256" key="5">
    <source>
        <dbReference type="SAM" id="MobiDB-lite"/>
    </source>
</evidence>
<keyword evidence="3 4" id="KW-0238">DNA-binding</keyword>
<reference evidence="7 8" key="1">
    <citation type="submission" date="2020-12" db="EMBL/GenBank/DDBJ databases">
        <authorList>
            <person name="Shan Y."/>
        </authorList>
    </citation>
    <scope>NUCLEOTIDE SEQUENCE [LARGE SCALE GENOMIC DNA]</scope>
    <source>
        <strain evidence="8">csc3.9</strain>
    </source>
</reference>
<dbReference type="InterPro" id="IPR025708">
    <property type="entry name" value="HSP15"/>
</dbReference>
<dbReference type="InterPro" id="IPR036986">
    <property type="entry name" value="S4_RNA-bd_sf"/>
</dbReference>
<sequence length="144" mass="16598">MSDGTSHSHHTKAHHTDQKVRLDKWLWAARFFKTRSLAKQAIEGGKVHYNGARCKVSKDVEIGAQLTIRAGWDTVVVEITALSDQRRGAPEARTLYRETEDSVRERQRRTAERKAMGPAAGILSNERPTKKQRRQIHRFREQQQ</sequence>
<evidence type="ECO:0000256" key="4">
    <source>
        <dbReference type="PIRNR" id="PIRNR016821"/>
    </source>
</evidence>
<dbReference type="Proteomes" id="UP000596063">
    <property type="component" value="Chromosome"/>
</dbReference>
<gene>
    <name evidence="7" type="ORF">I6N98_17765</name>
</gene>
<keyword evidence="8" id="KW-1185">Reference proteome</keyword>
<dbReference type="EMBL" id="CP066167">
    <property type="protein sequence ID" value="QQD18160.1"/>
    <property type="molecule type" value="Genomic_DNA"/>
</dbReference>
<organism evidence="7 8">
    <name type="scientific">Spongiibacter nanhainus</name>
    <dbReference type="NCBI Taxonomy" id="2794344"/>
    <lineage>
        <taxon>Bacteria</taxon>
        <taxon>Pseudomonadati</taxon>
        <taxon>Pseudomonadota</taxon>
        <taxon>Gammaproteobacteria</taxon>
        <taxon>Cellvibrionales</taxon>
        <taxon>Spongiibacteraceae</taxon>
        <taxon>Spongiibacter</taxon>
    </lineage>
</organism>
<dbReference type="KEGG" id="snan:I6N98_17765"/>
<evidence type="ECO:0000313" key="8">
    <source>
        <dbReference type="Proteomes" id="UP000596063"/>
    </source>
</evidence>
<dbReference type="GO" id="GO:0003677">
    <property type="term" value="F:DNA binding"/>
    <property type="evidence" value="ECO:0007669"/>
    <property type="project" value="UniProtKB-KW"/>
</dbReference>
<dbReference type="GO" id="GO:0034605">
    <property type="term" value="P:cellular response to heat"/>
    <property type="evidence" value="ECO:0007669"/>
    <property type="project" value="InterPro"/>
</dbReference>
<keyword evidence="2 4" id="KW-0694">RNA-binding</keyword>
<proteinExistence type="inferred from homology"/>